<evidence type="ECO:0000313" key="2">
    <source>
        <dbReference type="Proteomes" id="UP000183832"/>
    </source>
</evidence>
<protein>
    <submittedName>
        <fullName evidence="1">CLUMA_CG015613, isoform A</fullName>
    </submittedName>
</protein>
<name>A0A1J1IQN7_9DIPT</name>
<proteinExistence type="predicted"/>
<keyword evidence="2" id="KW-1185">Reference proteome</keyword>
<reference evidence="1 2" key="1">
    <citation type="submission" date="2015-04" db="EMBL/GenBank/DDBJ databases">
        <authorList>
            <person name="Syromyatnikov M.Y."/>
            <person name="Popov V.N."/>
        </authorList>
    </citation>
    <scope>NUCLEOTIDE SEQUENCE [LARGE SCALE GENOMIC DNA]</scope>
</reference>
<evidence type="ECO:0000313" key="1">
    <source>
        <dbReference type="EMBL" id="CRL02535.1"/>
    </source>
</evidence>
<sequence length="212" mass="24768">MTCLKIHVEADNQKPILFLKFVMLRTFCFSEIKLSSYFIIEFYHNKRVVSFTVVCGFLDTKLVIGKAPSLRFFIQNVMFSNNLHFIKNFNLQFKNYRKVQDFQELQMWFKLHPFAAAQFFNSFRVIMARICDTVGCILKIKVKLSQVEKASASTSTSRTKRKIHALLSQLERIASIPLNSLKSNKKFNVRDGSSRLFMFFIVFSDSAHSKQF</sequence>
<accession>A0A1J1IQN7</accession>
<dbReference type="EMBL" id="CVRI01000057">
    <property type="protein sequence ID" value="CRL02535.1"/>
    <property type="molecule type" value="Genomic_DNA"/>
</dbReference>
<dbReference type="Proteomes" id="UP000183832">
    <property type="component" value="Unassembled WGS sequence"/>
</dbReference>
<dbReference type="AlphaFoldDB" id="A0A1J1IQN7"/>
<organism evidence="1 2">
    <name type="scientific">Clunio marinus</name>
    <dbReference type="NCBI Taxonomy" id="568069"/>
    <lineage>
        <taxon>Eukaryota</taxon>
        <taxon>Metazoa</taxon>
        <taxon>Ecdysozoa</taxon>
        <taxon>Arthropoda</taxon>
        <taxon>Hexapoda</taxon>
        <taxon>Insecta</taxon>
        <taxon>Pterygota</taxon>
        <taxon>Neoptera</taxon>
        <taxon>Endopterygota</taxon>
        <taxon>Diptera</taxon>
        <taxon>Nematocera</taxon>
        <taxon>Chironomoidea</taxon>
        <taxon>Chironomidae</taxon>
        <taxon>Clunio</taxon>
    </lineage>
</organism>
<gene>
    <name evidence="1" type="ORF">CLUMA_CG015613</name>
</gene>